<accession>A0A1I0ZUF5</accession>
<dbReference type="PIRSF" id="PIRSF006305">
    <property type="entry name" value="Maf"/>
    <property type="match status" value="1"/>
</dbReference>
<proteinExistence type="inferred from homology"/>
<dbReference type="EC" id="3.6.1.9" evidence="3"/>
<feature type="site" description="Important for substrate specificity" evidence="3">
    <location>
        <position position="13"/>
    </location>
</feature>
<dbReference type="AlphaFoldDB" id="A0A1I0ZUF5"/>
<evidence type="ECO:0000313" key="5">
    <source>
        <dbReference type="Proteomes" id="UP000198838"/>
    </source>
</evidence>
<comment type="caution">
    <text evidence="3">Lacks conserved residue(s) required for the propagation of feature annotation.</text>
</comment>
<dbReference type="HAMAP" id="MF_00528">
    <property type="entry name" value="Maf"/>
    <property type="match status" value="1"/>
</dbReference>
<keyword evidence="3" id="KW-0546">Nucleotide metabolism</keyword>
<evidence type="ECO:0000313" key="4">
    <source>
        <dbReference type="EMBL" id="SFB28050.1"/>
    </source>
</evidence>
<dbReference type="OrthoDB" id="9807767at2"/>
<feature type="site" description="Important for substrate specificity" evidence="3">
    <location>
        <position position="71"/>
    </location>
</feature>
<comment type="function">
    <text evidence="3">Nucleoside triphosphate pyrophosphatase that hydrolyzes dTTP and UTP. May have a dual role in cell division arrest and in preventing the incorporation of modified nucleotides into cellular nucleic acids.</text>
</comment>
<keyword evidence="2 3" id="KW-0378">Hydrolase</keyword>
<dbReference type="GO" id="GO:0009117">
    <property type="term" value="P:nucleotide metabolic process"/>
    <property type="evidence" value="ECO:0007669"/>
    <property type="project" value="UniProtKB-KW"/>
</dbReference>
<dbReference type="PANTHER" id="PTHR43213">
    <property type="entry name" value="BIFUNCTIONAL DTTP/UTP PYROPHOSPHATASE/METHYLTRANSFERASE PROTEIN-RELATED"/>
    <property type="match status" value="1"/>
</dbReference>
<dbReference type="Pfam" id="PF02545">
    <property type="entry name" value="Maf"/>
    <property type="match status" value="1"/>
</dbReference>
<dbReference type="NCBIfam" id="TIGR00172">
    <property type="entry name" value="maf"/>
    <property type="match status" value="1"/>
</dbReference>
<dbReference type="SUPFAM" id="SSF52972">
    <property type="entry name" value="ITPase-like"/>
    <property type="match status" value="1"/>
</dbReference>
<comment type="subcellular location">
    <subcellularLocation>
        <location evidence="3">Cytoplasm</location>
    </subcellularLocation>
</comment>
<reference evidence="4 5" key="1">
    <citation type="submission" date="2016-10" db="EMBL/GenBank/DDBJ databases">
        <authorList>
            <person name="de Groot N.N."/>
        </authorList>
    </citation>
    <scope>NUCLEOTIDE SEQUENCE [LARGE SCALE GENOMIC DNA]</scope>
    <source>
        <strain evidence="4 5">DSM 5522</strain>
    </source>
</reference>
<dbReference type="CDD" id="cd00555">
    <property type="entry name" value="Maf"/>
    <property type="match status" value="1"/>
</dbReference>
<keyword evidence="3" id="KW-0963">Cytoplasm</keyword>
<comment type="cofactor">
    <cofactor evidence="1 3">
        <name>a divalent metal cation</name>
        <dbReference type="ChEBI" id="CHEBI:60240"/>
    </cofactor>
</comment>
<protein>
    <recommendedName>
        <fullName evidence="3">dTTP/UTP pyrophosphatase</fullName>
        <shortName evidence="3">dTTPase/UTPase</shortName>
        <ecNumber evidence="3">3.6.1.9</ecNumber>
    </recommendedName>
    <alternativeName>
        <fullName evidence="3">Nucleoside triphosphate pyrophosphatase</fullName>
    </alternativeName>
    <alternativeName>
        <fullName evidence="3">Nucleotide pyrophosphatase</fullName>
        <shortName evidence="3">Nucleotide PPase</shortName>
    </alternativeName>
</protein>
<dbReference type="PANTHER" id="PTHR43213:SF5">
    <property type="entry name" value="BIFUNCTIONAL DTTP_UTP PYROPHOSPHATASE_METHYLTRANSFERASE PROTEIN-RELATED"/>
    <property type="match status" value="1"/>
</dbReference>
<keyword evidence="5" id="KW-1185">Reference proteome</keyword>
<comment type="catalytic activity">
    <reaction evidence="3">
        <text>UTP + H2O = UMP + diphosphate + H(+)</text>
        <dbReference type="Rhea" id="RHEA:29395"/>
        <dbReference type="ChEBI" id="CHEBI:15377"/>
        <dbReference type="ChEBI" id="CHEBI:15378"/>
        <dbReference type="ChEBI" id="CHEBI:33019"/>
        <dbReference type="ChEBI" id="CHEBI:46398"/>
        <dbReference type="ChEBI" id="CHEBI:57865"/>
        <dbReference type="EC" id="3.6.1.9"/>
    </reaction>
</comment>
<feature type="active site" description="Proton acceptor" evidence="3">
    <location>
        <position position="70"/>
    </location>
</feature>
<dbReference type="InterPro" id="IPR003697">
    <property type="entry name" value="Maf-like"/>
</dbReference>
<organism evidence="4 5">
    <name type="scientific">Acetitomaculum ruminis DSM 5522</name>
    <dbReference type="NCBI Taxonomy" id="1120918"/>
    <lineage>
        <taxon>Bacteria</taxon>
        <taxon>Bacillati</taxon>
        <taxon>Bacillota</taxon>
        <taxon>Clostridia</taxon>
        <taxon>Lachnospirales</taxon>
        <taxon>Lachnospiraceae</taxon>
        <taxon>Acetitomaculum</taxon>
    </lineage>
</organism>
<dbReference type="RefSeq" id="WP_092873562.1">
    <property type="nucleotide sequence ID" value="NZ_FOJY01000017.1"/>
</dbReference>
<dbReference type="InterPro" id="IPR029001">
    <property type="entry name" value="ITPase-like_fam"/>
</dbReference>
<comment type="catalytic activity">
    <reaction evidence="3">
        <text>dTTP + H2O = dTMP + diphosphate + H(+)</text>
        <dbReference type="Rhea" id="RHEA:28534"/>
        <dbReference type="ChEBI" id="CHEBI:15377"/>
        <dbReference type="ChEBI" id="CHEBI:15378"/>
        <dbReference type="ChEBI" id="CHEBI:33019"/>
        <dbReference type="ChEBI" id="CHEBI:37568"/>
        <dbReference type="ChEBI" id="CHEBI:63528"/>
        <dbReference type="EC" id="3.6.1.9"/>
    </reaction>
</comment>
<evidence type="ECO:0000256" key="3">
    <source>
        <dbReference type="HAMAP-Rule" id="MF_00528"/>
    </source>
</evidence>
<sequence>MKKRIILASGSPRRKEMLERIGLDFEIIKSNCKEIITKTNPDEIVMELALCKAKDVAQTLKEEGLVIAADTIVVYDKKIMGKPKDEKEAFEMLSLLQNNTHEVYTGVCIMDASKKEEVVSFYEKTDVYVCEMTKKQIEDYIATKDPFDKAGAYGIQGIFGKYIKGINGSYDNVVGLPLGRLYKELLSLKEKGYDFDLD</sequence>
<name>A0A1I0ZUF5_9FIRM</name>
<dbReference type="STRING" id="1120918.SAMN05216249_1176"/>
<comment type="similarity">
    <text evidence="3">Belongs to the Maf family. YhdE subfamily.</text>
</comment>
<dbReference type="Gene3D" id="3.90.950.10">
    <property type="match status" value="1"/>
</dbReference>
<dbReference type="Proteomes" id="UP000198838">
    <property type="component" value="Unassembled WGS sequence"/>
</dbReference>
<dbReference type="GO" id="GO:0005737">
    <property type="term" value="C:cytoplasm"/>
    <property type="evidence" value="ECO:0007669"/>
    <property type="project" value="UniProtKB-SubCell"/>
</dbReference>
<gene>
    <name evidence="4" type="ORF">SAMN05216249_1176</name>
</gene>
<feature type="site" description="Important for substrate specificity" evidence="3">
    <location>
        <position position="156"/>
    </location>
</feature>
<dbReference type="EMBL" id="FOJY01000017">
    <property type="protein sequence ID" value="SFB28050.1"/>
    <property type="molecule type" value="Genomic_DNA"/>
</dbReference>
<dbReference type="GO" id="GO:0036221">
    <property type="term" value="F:UTP diphosphatase activity"/>
    <property type="evidence" value="ECO:0007669"/>
    <property type="project" value="RHEA"/>
</dbReference>
<dbReference type="GO" id="GO:0036218">
    <property type="term" value="F:dTTP diphosphatase activity"/>
    <property type="evidence" value="ECO:0007669"/>
    <property type="project" value="RHEA"/>
</dbReference>
<evidence type="ECO:0000256" key="2">
    <source>
        <dbReference type="ARBA" id="ARBA00022801"/>
    </source>
</evidence>
<evidence type="ECO:0000256" key="1">
    <source>
        <dbReference type="ARBA" id="ARBA00001968"/>
    </source>
</evidence>